<evidence type="ECO:0000256" key="12">
    <source>
        <dbReference type="ARBA" id="ARBA00023170"/>
    </source>
</evidence>
<dbReference type="SUPFAM" id="SSF56112">
    <property type="entry name" value="Protein kinase-like (PK-like)"/>
    <property type="match status" value="1"/>
</dbReference>
<evidence type="ECO:0000256" key="5">
    <source>
        <dbReference type="ARBA" id="ARBA00022692"/>
    </source>
</evidence>
<comment type="cofactor">
    <cofactor evidence="13">
        <name>Mg(2+)</name>
        <dbReference type="ChEBI" id="CHEBI:18420"/>
    </cofactor>
    <cofactor evidence="13">
        <name>Mn(2+)</name>
        <dbReference type="ChEBI" id="CHEBI:29035"/>
    </cofactor>
</comment>
<keyword evidence="6 14" id="KW-0732">Signal</keyword>
<dbReference type="Gene3D" id="3.30.200.20">
    <property type="entry name" value="Phosphorylase Kinase, domain 1"/>
    <property type="match status" value="1"/>
</dbReference>
<sequence>NICLIIKPRILEVMAVLLLIEFKLSEAGISSTLPVTTKCEFYNQTQCADGKGAGCNDIEECEPPEDGKRNHCFVLWSWGENGSVNISLKGCFLNYELCYNKTECVEKSPKRKKDQHMFCCCEGNMCNQKFTWEPAPITEAPPSSTPVPVLVSTSWHIVYFTLGIFASTVLLLLIGGVYYWRKKKFYFNELPTTEPNPIPPPSPFLDMRPIQLIEIKARGRFGAVWKAQFKAEEVAVKIFPIQDKQSWLSEQEIFKLPYMNHPNILQYIGVEKRGDNLKAEFWLITAYHERGSLCDYLKAHTLTWRELCLVAETMARGLMHLHEALPGKSLSDPVKPAVAHRDFKSKNVLLKSDMTACIADFGLALVFEFGKSCGDTHGQVGTRRYMAPEVLEGAIDFNPDAFLRIDMYACGLVLWELVSRCTAQDGPIAEYRLPFEEEVGQHPTLEDMQESVVQRKVRPVIQEHWRQHPGMAAMCDTIEECWDHDAEARLSASCVMERVMLQSRYPLSSYGMRIENETLLSPLKENSM</sequence>
<feature type="transmembrane region" description="Helical" evidence="13">
    <location>
        <begin position="157"/>
        <end position="180"/>
    </location>
</feature>
<dbReference type="STRING" id="1661398.A0A482VR13"/>
<dbReference type="AlphaFoldDB" id="A0A482VR13"/>
<evidence type="ECO:0000256" key="7">
    <source>
        <dbReference type="ARBA" id="ARBA00022741"/>
    </source>
</evidence>
<dbReference type="GO" id="GO:0048185">
    <property type="term" value="F:activin binding"/>
    <property type="evidence" value="ECO:0007669"/>
    <property type="project" value="TreeGrafter"/>
</dbReference>
<dbReference type="Pfam" id="PF00069">
    <property type="entry name" value="Pkinase"/>
    <property type="match status" value="1"/>
</dbReference>
<dbReference type="PROSITE" id="PS50011">
    <property type="entry name" value="PROTEIN_KINASE_DOM"/>
    <property type="match status" value="1"/>
</dbReference>
<dbReference type="Proteomes" id="UP000292052">
    <property type="component" value="Unassembled WGS sequence"/>
</dbReference>
<evidence type="ECO:0000256" key="1">
    <source>
        <dbReference type="ARBA" id="ARBA00004479"/>
    </source>
</evidence>
<evidence type="ECO:0000256" key="3">
    <source>
        <dbReference type="ARBA" id="ARBA00022527"/>
    </source>
</evidence>
<dbReference type="InterPro" id="IPR045860">
    <property type="entry name" value="Snake_toxin-like_sf"/>
</dbReference>
<keyword evidence="9 13" id="KW-0067">ATP-binding</keyword>
<dbReference type="EC" id="2.7.11.30" evidence="13"/>
<evidence type="ECO:0000256" key="13">
    <source>
        <dbReference type="RuleBase" id="RU361271"/>
    </source>
</evidence>
<comment type="subcellular location">
    <subcellularLocation>
        <location evidence="1 13">Membrane</location>
        <topology evidence="1 13">Single-pass type I membrane protein</topology>
    </subcellularLocation>
</comment>
<evidence type="ECO:0000313" key="16">
    <source>
        <dbReference type="EMBL" id="RZC35146.1"/>
    </source>
</evidence>
<dbReference type="CDD" id="cd23615">
    <property type="entry name" value="TFP_LU_ECD_ACVR2"/>
    <property type="match status" value="1"/>
</dbReference>
<dbReference type="GO" id="GO:0048179">
    <property type="term" value="C:activin receptor complex"/>
    <property type="evidence" value="ECO:0007669"/>
    <property type="project" value="TreeGrafter"/>
</dbReference>
<feature type="signal peptide" evidence="14">
    <location>
        <begin position="1"/>
        <end position="27"/>
    </location>
</feature>
<evidence type="ECO:0000259" key="15">
    <source>
        <dbReference type="PROSITE" id="PS50011"/>
    </source>
</evidence>
<evidence type="ECO:0000256" key="2">
    <source>
        <dbReference type="ARBA" id="ARBA00009605"/>
    </source>
</evidence>
<evidence type="ECO:0000256" key="4">
    <source>
        <dbReference type="ARBA" id="ARBA00022679"/>
    </source>
</evidence>
<keyword evidence="3 13" id="KW-0723">Serine/threonine-protein kinase</keyword>
<keyword evidence="13" id="KW-0479">Metal-binding</keyword>
<keyword evidence="7 13" id="KW-0547">Nucleotide-binding</keyword>
<dbReference type="PANTHER" id="PTHR23255">
    <property type="entry name" value="TRANSFORMING GROWTH FACTOR-BETA RECEPTOR TYPE I AND II"/>
    <property type="match status" value="1"/>
</dbReference>
<comment type="similarity">
    <text evidence="2 13">Belongs to the protein kinase superfamily. TKL Ser/Thr protein kinase family. TGFB receptor subfamily.</text>
</comment>
<comment type="caution">
    <text evidence="16">The sequence shown here is derived from an EMBL/GenBank/DDBJ whole genome shotgun (WGS) entry which is preliminary data.</text>
</comment>
<keyword evidence="4 13" id="KW-0808">Transferase</keyword>
<dbReference type="InterPro" id="IPR011009">
    <property type="entry name" value="Kinase-like_dom_sf"/>
</dbReference>
<keyword evidence="13" id="KW-0464">Manganese</keyword>
<dbReference type="InterPro" id="IPR008271">
    <property type="entry name" value="Ser/Thr_kinase_AS"/>
</dbReference>
<reference evidence="16 17" key="1">
    <citation type="submission" date="2017-03" db="EMBL/GenBank/DDBJ databases">
        <title>Genome of the blue death feigning beetle - Asbolus verrucosus.</title>
        <authorList>
            <person name="Rider S.D."/>
        </authorList>
    </citation>
    <scope>NUCLEOTIDE SEQUENCE [LARGE SCALE GENOMIC DNA]</scope>
    <source>
        <strain evidence="16">Butters</strain>
        <tissue evidence="16">Head and leg muscle</tissue>
    </source>
</reference>
<feature type="domain" description="Protein kinase" evidence="15">
    <location>
        <begin position="210"/>
        <end position="501"/>
    </location>
</feature>
<dbReference type="GO" id="GO:0017002">
    <property type="term" value="F:activin receptor activity"/>
    <property type="evidence" value="ECO:0007669"/>
    <property type="project" value="TreeGrafter"/>
</dbReference>
<keyword evidence="12 13" id="KW-0675">Receptor</keyword>
<dbReference type="PROSITE" id="PS00108">
    <property type="entry name" value="PROTEIN_KINASE_ST"/>
    <property type="match status" value="1"/>
</dbReference>
<evidence type="ECO:0000256" key="9">
    <source>
        <dbReference type="ARBA" id="ARBA00022840"/>
    </source>
</evidence>
<protein>
    <recommendedName>
        <fullName evidence="13">Serine/threonine-protein kinase receptor</fullName>
        <ecNumber evidence="13">2.7.11.30</ecNumber>
    </recommendedName>
</protein>
<keyword evidence="8 13" id="KW-0418">Kinase</keyword>
<keyword evidence="13" id="KW-0460">Magnesium</keyword>
<dbReference type="PANTHER" id="PTHR23255:SF98">
    <property type="entry name" value="SERINE_THREONINE-PROTEIN KINASE RECEPTOR"/>
    <property type="match status" value="1"/>
</dbReference>
<comment type="catalytic activity">
    <reaction evidence="13">
        <text>L-threonyl-[receptor-protein] + ATP = O-phospho-L-threonyl-[receptor-protein] + ADP + H(+)</text>
        <dbReference type="Rhea" id="RHEA:44880"/>
        <dbReference type="Rhea" id="RHEA-COMP:11024"/>
        <dbReference type="Rhea" id="RHEA-COMP:11025"/>
        <dbReference type="ChEBI" id="CHEBI:15378"/>
        <dbReference type="ChEBI" id="CHEBI:30013"/>
        <dbReference type="ChEBI" id="CHEBI:30616"/>
        <dbReference type="ChEBI" id="CHEBI:61977"/>
        <dbReference type="ChEBI" id="CHEBI:456216"/>
        <dbReference type="EC" id="2.7.11.30"/>
    </reaction>
</comment>
<organism evidence="16 17">
    <name type="scientific">Asbolus verrucosus</name>
    <name type="common">Desert ironclad beetle</name>
    <dbReference type="NCBI Taxonomy" id="1661398"/>
    <lineage>
        <taxon>Eukaryota</taxon>
        <taxon>Metazoa</taxon>
        <taxon>Ecdysozoa</taxon>
        <taxon>Arthropoda</taxon>
        <taxon>Hexapoda</taxon>
        <taxon>Insecta</taxon>
        <taxon>Pterygota</taxon>
        <taxon>Neoptera</taxon>
        <taxon>Endopterygota</taxon>
        <taxon>Coleoptera</taxon>
        <taxon>Polyphaga</taxon>
        <taxon>Cucujiformia</taxon>
        <taxon>Tenebrionidae</taxon>
        <taxon>Pimeliinae</taxon>
        <taxon>Asbolus</taxon>
    </lineage>
</organism>
<dbReference type="GO" id="GO:0071363">
    <property type="term" value="P:cellular response to growth factor stimulus"/>
    <property type="evidence" value="ECO:0007669"/>
    <property type="project" value="TreeGrafter"/>
</dbReference>
<dbReference type="SUPFAM" id="SSF57302">
    <property type="entry name" value="Snake toxin-like"/>
    <property type="match status" value="1"/>
</dbReference>
<dbReference type="EMBL" id="QDEB01073611">
    <property type="protein sequence ID" value="RZC35146.1"/>
    <property type="molecule type" value="Genomic_DNA"/>
</dbReference>
<dbReference type="GO" id="GO:0005524">
    <property type="term" value="F:ATP binding"/>
    <property type="evidence" value="ECO:0007669"/>
    <property type="project" value="UniProtKB-UniRule"/>
</dbReference>
<evidence type="ECO:0000256" key="10">
    <source>
        <dbReference type="ARBA" id="ARBA00022989"/>
    </source>
</evidence>
<keyword evidence="5 13" id="KW-0812">Transmembrane</keyword>
<accession>A0A482VR13</accession>
<name>A0A482VR13_ASBVE</name>
<dbReference type="OrthoDB" id="547665at2759"/>
<evidence type="ECO:0000313" key="17">
    <source>
        <dbReference type="Proteomes" id="UP000292052"/>
    </source>
</evidence>
<dbReference type="Gene3D" id="1.10.510.10">
    <property type="entry name" value="Transferase(Phosphotransferase) domain 1"/>
    <property type="match status" value="1"/>
</dbReference>
<dbReference type="InterPro" id="IPR000333">
    <property type="entry name" value="TGFB_receptor"/>
</dbReference>
<keyword evidence="10 13" id="KW-1133">Transmembrane helix</keyword>
<dbReference type="InterPro" id="IPR000719">
    <property type="entry name" value="Prot_kinase_dom"/>
</dbReference>
<feature type="non-terminal residue" evidence="16">
    <location>
        <position position="1"/>
    </location>
</feature>
<dbReference type="Gene3D" id="2.10.60.10">
    <property type="entry name" value="CD59"/>
    <property type="match status" value="1"/>
</dbReference>
<dbReference type="PRINTS" id="PR00653">
    <property type="entry name" value="ACTIVIN2R"/>
</dbReference>
<dbReference type="GO" id="GO:0046872">
    <property type="term" value="F:metal ion binding"/>
    <property type="evidence" value="ECO:0007669"/>
    <property type="project" value="UniProtKB-KW"/>
</dbReference>
<keyword evidence="17" id="KW-1185">Reference proteome</keyword>
<keyword evidence="11 13" id="KW-0472">Membrane</keyword>
<feature type="chain" id="PRO_5019830095" description="Serine/threonine-protein kinase receptor" evidence="14">
    <location>
        <begin position="28"/>
        <end position="528"/>
    </location>
</feature>
<evidence type="ECO:0000256" key="8">
    <source>
        <dbReference type="ARBA" id="ARBA00022777"/>
    </source>
</evidence>
<dbReference type="FunFam" id="1.10.510.10:FF:000099">
    <property type="entry name" value="Serine/threonine-protein kinase receptor"/>
    <property type="match status" value="1"/>
</dbReference>
<evidence type="ECO:0000256" key="6">
    <source>
        <dbReference type="ARBA" id="ARBA00022729"/>
    </source>
</evidence>
<evidence type="ECO:0000256" key="14">
    <source>
        <dbReference type="SAM" id="SignalP"/>
    </source>
</evidence>
<dbReference type="CDD" id="cd14053">
    <property type="entry name" value="STKc_ACVR2"/>
    <property type="match status" value="1"/>
</dbReference>
<dbReference type="FunFam" id="3.30.200.20:FF:000094">
    <property type="entry name" value="Serine/threonine-protein kinase receptor"/>
    <property type="match status" value="1"/>
</dbReference>
<evidence type="ECO:0000256" key="11">
    <source>
        <dbReference type="ARBA" id="ARBA00023136"/>
    </source>
</evidence>
<gene>
    <name evidence="16" type="ORF">BDFB_005612</name>
</gene>
<proteinExistence type="inferred from homology"/>